<dbReference type="AlphaFoldDB" id="A0A417Z0M4"/>
<evidence type="ECO:0000259" key="1">
    <source>
        <dbReference type="Pfam" id="PF13338"/>
    </source>
</evidence>
<dbReference type="EMBL" id="QOCS01000041">
    <property type="protein sequence ID" value="RHW43851.1"/>
    <property type="molecule type" value="Genomic_DNA"/>
</dbReference>
<reference evidence="2 4" key="1">
    <citation type="submission" date="2018-07" db="EMBL/GenBank/DDBJ databases">
        <title>Genome sequences of six Lactobacillus spp. isolated from bumble bee guts.</title>
        <authorList>
            <person name="Motta E.V.S."/>
            <person name="Moran N.A."/>
        </authorList>
    </citation>
    <scope>NUCLEOTIDE SEQUENCE [LARGE SCALE GENOMIC DNA]</scope>
    <source>
        <strain evidence="2 4">LV-8.1</strain>
    </source>
</reference>
<name>A0A417Z0M4_9LACO</name>
<dbReference type="EMBL" id="QOCS01000042">
    <property type="protein sequence ID" value="RHW43817.1"/>
    <property type="molecule type" value="Genomic_DNA"/>
</dbReference>
<dbReference type="RefSeq" id="WP_147369761.1">
    <property type="nucleotide sequence ID" value="NZ_QOCS01000041.1"/>
</dbReference>
<organism evidence="2 4">
    <name type="scientific">Bombilactobacillus bombi</name>
    <dbReference type="NCBI Taxonomy" id="1303590"/>
    <lineage>
        <taxon>Bacteria</taxon>
        <taxon>Bacillati</taxon>
        <taxon>Bacillota</taxon>
        <taxon>Bacilli</taxon>
        <taxon>Lactobacillales</taxon>
        <taxon>Lactobacillaceae</taxon>
        <taxon>Bombilactobacillus</taxon>
    </lineage>
</organism>
<protein>
    <submittedName>
        <fullName evidence="2">Transcriptional regulator</fullName>
    </submittedName>
</protein>
<feature type="non-terminal residue" evidence="2">
    <location>
        <position position="77"/>
    </location>
</feature>
<evidence type="ECO:0000313" key="4">
    <source>
        <dbReference type="Proteomes" id="UP000284822"/>
    </source>
</evidence>
<feature type="domain" description="AbiEi antitoxin N-terminal" evidence="1">
    <location>
        <begin position="4"/>
        <end position="50"/>
    </location>
</feature>
<dbReference type="Pfam" id="PF13338">
    <property type="entry name" value="AbiEi_4"/>
    <property type="match status" value="1"/>
</dbReference>
<comment type="caution">
    <text evidence="2">The sequence shown here is derived from an EMBL/GenBank/DDBJ whole genome shotgun (WGS) entry which is preliminary data.</text>
</comment>
<accession>A0A417Z0M4</accession>
<sequence length="77" mass="8907">MSPKIRQLFDKYHGTLTSKLVSQVGVKRASLDYLVRIGEITKDYPGVYVLKGDFPDEYFWRSSIYKGVFSHETALFL</sequence>
<evidence type="ECO:0000313" key="2">
    <source>
        <dbReference type="EMBL" id="RHW43817.1"/>
    </source>
</evidence>
<dbReference type="Proteomes" id="UP000284822">
    <property type="component" value="Unassembled WGS sequence"/>
</dbReference>
<gene>
    <name evidence="3" type="ORF">DS832_09795</name>
    <name evidence="2" type="ORF">DS832_09815</name>
</gene>
<proteinExistence type="predicted"/>
<dbReference type="InterPro" id="IPR025159">
    <property type="entry name" value="AbiEi_N"/>
</dbReference>
<evidence type="ECO:0000313" key="3">
    <source>
        <dbReference type="EMBL" id="RHW43851.1"/>
    </source>
</evidence>